<keyword evidence="7" id="KW-0227">DNA damage</keyword>
<dbReference type="InterPro" id="IPR019974">
    <property type="entry name" value="XPG_CS"/>
</dbReference>
<evidence type="ECO:0000256" key="15">
    <source>
        <dbReference type="SAM" id="MobiDB-lite"/>
    </source>
</evidence>
<dbReference type="GO" id="GO:0005634">
    <property type="term" value="C:nucleus"/>
    <property type="evidence" value="ECO:0007669"/>
    <property type="project" value="UniProtKB-SubCell"/>
</dbReference>
<reference evidence="18" key="1">
    <citation type="submission" date="2021-06" db="EMBL/GenBank/DDBJ databases">
        <authorList>
            <person name="Kallberg Y."/>
            <person name="Tangrot J."/>
            <person name="Rosling A."/>
        </authorList>
    </citation>
    <scope>NUCLEOTIDE SEQUENCE</scope>
    <source>
        <strain evidence="18">UK204</strain>
    </source>
</reference>
<dbReference type="SMART" id="SM00485">
    <property type="entry name" value="XPGN"/>
    <property type="match status" value="1"/>
</dbReference>
<feature type="domain" description="XPG N-terminal" evidence="17">
    <location>
        <begin position="1"/>
        <end position="103"/>
    </location>
</feature>
<dbReference type="SUPFAM" id="SSF47807">
    <property type="entry name" value="5' to 3' exonuclease, C-terminal subdomain"/>
    <property type="match status" value="1"/>
</dbReference>
<feature type="region of interest" description="Disordered" evidence="15">
    <location>
        <begin position="998"/>
        <end position="1056"/>
    </location>
</feature>
<comment type="similarity">
    <text evidence="3">Belongs to the XPG/RAD2 endonuclease family. XPG subfamily.</text>
</comment>
<feature type="coiled-coil region" evidence="14">
    <location>
        <begin position="703"/>
        <end position="737"/>
    </location>
</feature>
<dbReference type="PROSITE" id="PS00842">
    <property type="entry name" value="XPG_2"/>
    <property type="match status" value="1"/>
</dbReference>
<evidence type="ECO:0000256" key="2">
    <source>
        <dbReference type="ARBA" id="ARBA00004123"/>
    </source>
</evidence>
<keyword evidence="19" id="KW-1185">Reference proteome</keyword>
<evidence type="ECO:0000256" key="14">
    <source>
        <dbReference type="SAM" id="Coils"/>
    </source>
</evidence>
<comment type="similarity">
    <text evidence="12">Belongs to the XPG/RAD2 endonuclease family. GEN subfamily.</text>
</comment>
<evidence type="ECO:0000256" key="6">
    <source>
        <dbReference type="ARBA" id="ARBA00022759"/>
    </source>
</evidence>
<comment type="cofactor">
    <cofactor evidence="1">
        <name>Mg(2+)</name>
        <dbReference type="ChEBI" id="CHEBI:18420"/>
    </cofactor>
</comment>
<evidence type="ECO:0000259" key="17">
    <source>
        <dbReference type="SMART" id="SM00485"/>
    </source>
</evidence>
<comment type="subcellular location">
    <subcellularLocation>
        <location evidence="2">Nucleus</location>
    </subcellularLocation>
</comment>
<dbReference type="InterPro" id="IPR006084">
    <property type="entry name" value="XPG/Rad2"/>
</dbReference>
<dbReference type="SUPFAM" id="SSF88723">
    <property type="entry name" value="PIN domain-like"/>
    <property type="match status" value="1"/>
</dbReference>
<protein>
    <submittedName>
        <fullName evidence="18">11100_t:CDS:1</fullName>
    </submittedName>
</protein>
<dbReference type="GO" id="GO:0003697">
    <property type="term" value="F:single-stranded DNA binding"/>
    <property type="evidence" value="ECO:0007669"/>
    <property type="project" value="TreeGrafter"/>
</dbReference>
<dbReference type="OrthoDB" id="31113at2759"/>
<feature type="compositionally biased region" description="Basic residues" evidence="15">
    <location>
        <begin position="1042"/>
        <end position="1056"/>
    </location>
</feature>
<dbReference type="InterPro" id="IPR036279">
    <property type="entry name" value="5-3_exonuclease_C_sf"/>
</dbReference>
<dbReference type="SMART" id="SM00279">
    <property type="entry name" value="HhH2"/>
    <property type="match status" value="1"/>
</dbReference>
<gene>
    <name evidence="18" type="ORF">FCALED_LOCUS2177</name>
</gene>
<dbReference type="Gene3D" id="1.10.150.20">
    <property type="entry name" value="5' to 3' exonuclease, C-terminal subdomain"/>
    <property type="match status" value="1"/>
</dbReference>
<evidence type="ECO:0000256" key="7">
    <source>
        <dbReference type="ARBA" id="ARBA00022763"/>
    </source>
</evidence>
<evidence type="ECO:0000256" key="11">
    <source>
        <dbReference type="ARBA" id="ARBA00023242"/>
    </source>
</evidence>
<evidence type="ECO:0000256" key="9">
    <source>
        <dbReference type="ARBA" id="ARBA00022842"/>
    </source>
</evidence>
<dbReference type="InterPro" id="IPR006086">
    <property type="entry name" value="XPG-I_dom"/>
</dbReference>
<sequence length="1056" mass="122980">MGVKGLWKLISPVGRNVKLESLNNKRLAIDILYLEISIWLYQFLTAMRDKEGNGLKNAHLLGFFRRICKLLFYNIKPVFVFDGGAPELKRLTLNERRKRRTGNANNLQKTAEKLLSAQLRLHAVQESKGSCKKVITDDFNENKMSNTSPERLFSRRKRDEYDLPSISGGIEAMVTKDDPRLATEDDLKNFIREYNKAYIDSEAFRSLPLETRYEILEELRNKSRRTSWDRFHEIFGMKRNNLTQKLIDVTSNDTDPNNTTPKRIVSERNKKYVLIKNKEGSTGWTMSSVDENKHENNDKQGHTVERPVYMESSEIDDKNSLVNGEDNEFEELELPKSALSFDNCEYQEYKEHTPITSDDWNSLLLDKNAYVEDNESIESVIKKFKRLESESFKMSPNKLNDDVSSLSINYDDIDTFMSMEPDEFFAFWLSQMSPDFQKEYNDHDEMLHKAIYVWDEDELEQQKKSVTKKLGKLRESDEQKANALNFWQNFLKVTAEFRRINSDINQNKDELNDKQDLEIEMSDSPMDLKEQKYKEICMRETNHLIQKVVHTIKKININFESLLLPVNHVSSYHTSTLDVPLEDRETVAEISDFEEVELPTNPIDSGYQSTKINPQLMATSNISVEFSDTECDSQTNVLIDTLEVEDINNISKDKYIKISSDEDEECSYAEKFEPASNSSDDEIPKQLTEEESEFARFLSELKKKDLNSIQQELNTEVQQLNEQRKREKRDADSVTQTMISECQKLLQLFGIPYIIAPMEAEAQCAELLRLELVDGIVTDDSDVFLFGGTRVYKNMFNQQKYVELYLLQDLEQHMGINREKLIHLAILLGSDYTEGLPGIGVVSAIEILNEFPGEKGLEHFRDWWLDVQNGTSGPENNESDFKKKFRKKMKALLLSKNFPNHRIWDAYYRPLVDDSKVQFQWTIPNLDDLRDFLMENFSWTHEKVDETLVPLMKTFVKKKSEESNQITLDGFFAYPISSSKSHQSTRIQRIVDSWKSGETYDNESRSNDGNESSQRRKKRSQKKSIDVITIDSSSNSEQETIHKKRKRQKTKKRSSK</sequence>
<dbReference type="SMART" id="SM00484">
    <property type="entry name" value="XPGI"/>
    <property type="match status" value="1"/>
</dbReference>
<dbReference type="AlphaFoldDB" id="A0A9N8Z3P2"/>
<dbReference type="PRINTS" id="PR00853">
    <property type="entry name" value="XPGRADSUPER"/>
</dbReference>
<name>A0A9N8Z3P2_9GLOM</name>
<evidence type="ECO:0000256" key="5">
    <source>
        <dbReference type="ARBA" id="ARBA00022723"/>
    </source>
</evidence>
<keyword evidence="6" id="KW-0255">Endonuclease</keyword>
<dbReference type="FunFam" id="3.40.50.1010:FF:000025">
    <property type="entry name" value="DNA repair protein RAD2"/>
    <property type="match status" value="1"/>
</dbReference>
<dbReference type="InterPro" id="IPR008918">
    <property type="entry name" value="HhH2"/>
</dbReference>
<comment type="function">
    <text evidence="13">Single-stranded DNA endonuclease involved in excision repair of DNA damaged with UV light, bulky adducts, or cross-linking agents. Essential for the incision step of excision-repair.</text>
</comment>
<evidence type="ECO:0000256" key="4">
    <source>
        <dbReference type="ARBA" id="ARBA00022722"/>
    </source>
</evidence>
<dbReference type="GO" id="GO:0048256">
    <property type="term" value="F:flap endonuclease activity"/>
    <property type="evidence" value="ECO:0007669"/>
    <property type="project" value="UniProtKB-ARBA"/>
</dbReference>
<keyword evidence="10" id="KW-0234">DNA repair</keyword>
<keyword evidence="8" id="KW-0378">Hydrolase</keyword>
<dbReference type="PROSITE" id="PS00841">
    <property type="entry name" value="XPG_1"/>
    <property type="match status" value="1"/>
</dbReference>
<dbReference type="InterPro" id="IPR029060">
    <property type="entry name" value="PIN-like_dom_sf"/>
</dbReference>
<dbReference type="Proteomes" id="UP000789570">
    <property type="component" value="Unassembled WGS sequence"/>
</dbReference>
<dbReference type="CDD" id="cd09868">
    <property type="entry name" value="PIN_XPG_RAD2"/>
    <property type="match status" value="2"/>
</dbReference>
<evidence type="ECO:0000259" key="16">
    <source>
        <dbReference type="SMART" id="SM00484"/>
    </source>
</evidence>
<keyword evidence="5" id="KW-0479">Metal-binding</keyword>
<dbReference type="EMBL" id="CAJVPQ010000317">
    <property type="protein sequence ID" value="CAG8470061.1"/>
    <property type="molecule type" value="Genomic_DNA"/>
</dbReference>
<dbReference type="GO" id="GO:0006289">
    <property type="term" value="P:nucleotide-excision repair"/>
    <property type="evidence" value="ECO:0007669"/>
    <property type="project" value="UniProtKB-ARBA"/>
</dbReference>
<dbReference type="PANTHER" id="PTHR16171">
    <property type="entry name" value="DNA REPAIR PROTEIN COMPLEMENTING XP-G CELLS-RELATED"/>
    <property type="match status" value="1"/>
</dbReference>
<keyword evidence="11" id="KW-0539">Nucleus</keyword>
<evidence type="ECO:0000256" key="1">
    <source>
        <dbReference type="ARBA" id="ARBA00001946"/>
    </source>
</evidence>
<keyword evidence="14" id="KW-0175">Coiled coil</keyword>
<evidence type="ECO:0000313" key="19">
    <source>
        <dbReference type="Proteomes" id="UP000789570"/>
    </source>
</evidence>
<evidence type="ECO:0000256" key="13">
    <source>
        <dbReference type="ARBA" id="ARBA00053135"/>
    </source>
</evidence>
<keyword evidence="4" id="KW-0540">Nuclease</keyword>
<dbReference type="Gene3D" id="3.40.50.1010">
    <property type="entry name" value="5'-nuclease"/>
    <property type="match status" value="2"/>
</dbReference>
<keyword evidence="9" id="KW-0460">Magnesium</keyword>
<accession>A0A9N8Z3P2</accession>
<dbReference type="FunFam" id="1.10.150.20:FF:000030">
    <property type="entry name" value="Flap endonuclease GEN-like 1"/>
    <property type="match status" value="1"/>
</dbReference>
<dbReference type="Pfam" id="PF00752">
    <property type="entry name" value="XPG_N"/>
    <property type="match status" value="1"/>
</dbReference>
<comment type="caution">
    <text evidence="18">The sequence shown here is derived from an EMBL/GenBank/DDBJ whole genome shotgun (WGS) entry which is preliminary data.</text>
</comment>
<organism evidence="18 19">
    <name type="scientific">Funneliformis caledonium</name>
    <dbReference type="NCBI Taxonomy" id="1117310"/>
    <lineage>
        <taxon>Eukaryota</taxon>
        <taxon>Fungi</taxon>
        <taxon>Fungi incertae sedis</taxon>
        <taxon>Mucoromycota</taxon>
        <taxon>Glomeromycotina</taxon>
        <taxon>Glomeromycetes</taxon>
        <taxon>Glomerales</taxon>
        <taxon>Glomeraceae</taxon>
        <taxon>Funneliformis</taxon>
    </lineage>
</organism>
<dbReference type="Pfam" id="PF00867">
    <property type="entry name" value="XPG_I"/>
    <property type="match status" value="1"/>
</dbReference>
<feature type="domain" description="XPG-I" evidence="16">
    <location>
        <begin position="747"/>
        <end position="816"/>
    </location>
</feature>
<dbReference type="InterPro" id="IPR006085">
    <property type="entry name" value="XPG_DNA_repair_N"/>
</dbReference>
<evidence type="ECO:0000256" key="3">
    <source>
        <dbReference type="ARBA" id="ARBA00005283"/>
    </source>
</evidence>
<evidence type="ECO:0000256" key="10">
    <source>
        <dbReference type="ARBA" id="ARBA00023204"/>
    </source>
</evidence>
<evidence type="ECO:0000256" key="8">
    <source>
        <dbReference type="ARBA" id="ARBA00022801"/>
    </source>
</evidence>
<evidence type="ECO:0000256" key="12">
    <source>
        <dbReference type="ARBA" id="ARBA00038112"/>
    </source>
</evidence>
<proteinExistence type="inferred from homology"/>
<dbReference type="PANTHER" id="PTHR16171:SF7">
    <property type="entry name" value="DNA REPAIR PROTEIN RAD2"/>
    <property type="match status" value="1"/>
</dbReference>
<dbReference type="CDD" id="cd09904">
    <property type="entry name" value="H3TH_XPG"/>
    <property type="match status" value="1"/>
</dbReference>
<evidence type="ECO:0000313" key="18">
    <source>
        <dbReference type="EMBL" id="CAG8470061.1"/>
    </source>
</evidence>
<dbReference type="GO" id="GO:0046872">
    <property type="term" value="F:metal ion binding"/>
    <property type="evidence" value="ECO:0007669"/>
    <property type="project" value="UniProtKB-KW"/>
</dbReference>